<dbReference type="AlphaFoldDB" id="A0AAV3XYH5"/>
<dbReference type="Proteomes" id="UP000735302">
    <property type="component" value="Unassembled WGS sequence"/>
</dbReference>
<gene>
    <name evidence="2" type="ORF">PoB_000238000</name>
</gene>
<reference evidence="2 3" key="1">
    <citation type="journal article" date="2021" name="Elife">
        <title>Chloroplast acquisition without the gene transfer in kleptoplastic sea slugs, Plakobranchus ocellatus.</title>
        <authorList>
            <person name="Maeda T."/>
            <person name="Takahashi S."/>
            <person name="Yoshida T."/>
            <person name="Shimamura S."/>
            <person name="Takaki Y."/>
            <person name="Nagai Y."/>
            <person name="Toyoda A."/>
            <person name="Suzuki Y."/>
            <person name="Arimoto A."/>
            <person name="Ishii H."/>
            <person name="Satoh N."/>
            <person name="Nishiyama T."/>
            <person name="Hasebe M."/>
            <person name="Maruyama T."/>
            <person name="Minagawa J."/>
            <person name="Obokata J."/>
            <person name="Shigenobu S."/>
        </authorList>
    </citation>
    <scope>NUCLEOTIDE SEQUENCE [LARGE SCALE GENOMIC DNA]</scope>
</reference>
<evidence type="ECO:0000313" key="2">
    <source>
        <dbReference type="EMBL" id="GFN75874.1"/>
    </source>
</evidence>
<comment type="caution">
    <text evidence="2">The sequence shown here is derived from an EMBL/GenBank/DDBJ whole genome shotgun (WGS) entry which is preliminary data.</text>
</comment>
<accession>A0AAV3XYH5</accession>
<evidence type="ECO:0000256" key="1">
    <source>
        <dbReference type="SAM" id="MobiDB-lite"/>
    </source>
</evidence>
<evidence type="ECO:0000313" key="3">
    <source>
        <dbReference type="Proteomes" id="UP000735302"/>
    </source>
</evidence>
<sequence length="95" mass="11072">MLTRHHWAYLQDEVTSQGVDSSKMSLTITCSRPRWCRWHSPGDKNHSQIDYIMVKKRFRSSVNIDKARKFSPADVGSDHHFDDVSCPPINEEQEI</sequence>
<organism evidence="2 3">
    <name type="scientific">Plakobranchus ocellatus</name>
    <dbReference type="NCBI Taxonomy" id="259542"/>
    <lineage>
        <taxon>Eukaryota</taxon>
        <taxon>Metazoa</taxon>
        <taxon>Spiralia</taxon>
        <taxon>Lophotrochozoa</taxon>
        <taxon>Mollusca</taxon>
        <taxon>Gastropoda</taxon>
        <taxon>Heterobranchia</taxon>
        <taxon>Euthyneura</taxon>
        <taxon>Panpulmonata</taxon>
        <taxon>Sacoglossa</taxon>
        <taxon>Placobranchoidea</taxon>
        <taxon>Plakobranchidae</taxon>
        <taxon>Plakobranchus</taxon>
    </lineage>
</organism>
<keyword evidence="3" id="KW-1185">Reference proteome</keyword>
<dbReference type="EMBL" id="BLXT01000300">
    <property type="protein sequence ID" value="GFN75874.1"/>
    <property type="molecule type" value="Genomic_DNA"/>
</dbReference>
<protein>
    <submittedName>
        <fullName evidence="2">Uncharacterized protein</fullName>
    </submittedName>
</protein>
<feature type="region of interest" description="Disordered" evidence="1">
    <location>
        <begin position="71"/>
        <end position="95"/>
    </location>
</feature>
<proteinExistence type="predicted"/>
<name>A0AAV3XYH5_9GAST</name>